<organism evidence="5 6">
    <name type="scientific">Kitasatospora paracochleata</name>
    <dbReference type="NCBI Taxonomy" id="58354"/>
    <lineage>
        <taxon>Bacteria</taxon>
        <taxon>Bacillati</taxon>
        <taxon>Actinomycetota</taxon>
        <taxon>Actinomycetes</taxon>
        <taxon>Kitasatosporales</taxon>
        <taxon>Streptomycetaceae</taxon>
        <taxon>Kitasatospora</taxon>
    </lineage>
</organism>
<feature type="domain" description="Penicillin-binding protein transpeptidase" evidence="3">
    <location>
        <begin position="292"/>
        <end position="560"/>
    </location>
</feature>
<keyword evidence="2" id="KW-1133">Transmembrane helix</keyword>
<evidence type="ECO:0000313" key="6">
    <source>
        <dbReference type="Proteomes" id="UP001206483"/>
    </source>
</evidence>
<protein>
    <recommendedName>
        <fullName evidence="7">MecA-like transpeptidase family protein</fullName>
    </recommendedName>
</protein>
<feature type="domain" description="NTF2-like N-terminal transpeptidase" evidence="4">
    <location>
        <begin position="83"/>
        <end position="192"/>
    </location>
</feature>
<keyword evidence="2" id="KW-0472">Membrane</keyword>
<dbReference type="SUPFAM" id="SSF56601">
    <property type="entry name" value="beta-lactamase/transpeptidase-like"/>
    <property type="match status" value="1"/>
</dbReference>
<dbReference type="InterPro" id="IPR012338">
    <property type="entry name" value="Beta-lactam/transpept-like"/>
</dbReference>
<evidence type="ECO:0000256" key="1">
    <source>
        <dbReference type="SAM" id="MobiDB-lite"/>
    </source>
</evidence>
<dbReference type="PANTHER" id="PTHR30627">
    <property type="entry name" value="PEPTIDOGLYCAN D,D-TRANSPEPTIDASE"/>
    <property type="match status" value="1"/>
</dbReference>
<dbReference type="InterPro" id="IPR007887">
    <property type="entry name" value="MecA_N"/>
</dbReference>
<evidence type="ECO:0000259" key="3">
    <source>
        <dbReference type="Pfam" id="PF00905"/>
    </source>
</evidence>
<keyword evidence="2" id="KW-0812">Transmembrane</keyword>
<proteinExistence type="predicted"/>
<feature type="transmembrane region" description="Helical" evidence="2">
    <location>
        <begin position="29"/>
        <end position="50"/>
    </location>
</feature>
<dbReference type="Proteomes" id="UP001206483">
    <property type="component" value="Unassembled WGS sequence"/>
</dbReference>
<comment type="caution">
    <text evidence="5">The sequence shown here is derived from an EMBL/GenBank/DDBJ whole genome shotgun (WGS) entry which is preliminary data.</text>
</comment>
<dbReference type="EMBL" id="JAMZDX010000004">
    <property type="protein sequence ID" value="MCP2311854.1"/>
    <property type="molecule type" value="Genomic_DNA"/>
</dbReference>
<dbReference type="InterPro" id="IPR001460">
    <property type="entry name" value="PCN-bd_Tpept"/>
</dbReference>
<reference evidence="5 6" key="1">
    <citation type="submission" date="2022-06" db="EMBL/GenBank/DDBJ databases">
        <title>Sequencing the genomes of 1000 actinobacteria strains.</title>
        <authorList>
            <person name="Klenk H.-P."/>
        </authorList>
    </citation>
    <scope>NUCLEOTIDE SEQUENCE [LARGE SCALE GENOMIC DNA]</scope>
    <source>
        <strain evidence="5 6">DSM 41656</strain>
    </source>
</reference>
<name>A0ABT1J3N9_9ACTN</name>
<sequence length="567" mass="57512">MIEYEYEDDEHEPDAVDTEGRAPGRARRAVRVGVAVVCVGMLAVGGYGVYNVAHAIMGGSKGGGDGARPVPSATAHPPTAEQAAAAAKDFLAAWGKGDFAAAAALTDRQDIAAGALAAFQQQLRPTDFTLTPGAPAPAEAGRTAVGFHARLAFEGVDRAWEYDGTLGTVRTGDGRTVVHWEPAVMHPGLTAGATLAVQAEAVPAGRLVDRNGAPLDDSSSVKALLVGVKAPDGGAGTPGQAVVLLPGAGRPAEQLFLLSRPSGAELRVTIDAALQRAAEAALTEQTAGGRAGSLVAIEPSTGHVLAVANAPAGGFDRAFGGGIAPGSTMKVVTAAALLESGLSPDSPAPCKDTTNSPKAWHNDERGDHLGYTLTDDFAHSCNTAFIDQGLARLAPGTLGKVAAEQFGLGLSWHTGLTSFDARIPAPDSRDEQAAEYIGQGGIQVNTLLMASVAATVQNGTFHQPVLVDGIPDRATAPARLPADVARDLRSMMAATAREGTARAPMAGLTGQVGAKTGTAEVDGRHPNSWFIAYRGDLAVAVEVEGAGHGADAAGQAATQLLKSAGTG</sequence>
<dbReference type="Gene3D" id="3.40.710.10">
    <property type="entry name" value="DD-peptidase/beta-lactamase superfamily"/>
    <property type="match status" value="1"/>
</dbReference>
<gene>
    <name evidence="5" type="ORF">FHR36_005017</name>
</gene>
<accession>A0ABT1J3N9</accession>
<feature type="region of interest" description="Disordered" evidence="1">
    <location>
        <begin position="1"/>
        <end position="24"/>
    </location>
</feature>
<feature type="compositionally biased region" description="Acidic residues" evidence="1">
    <location>
        <begin position="1"/>
        <end position="17"/>
    </location>
</feature>
<evidence type="ECO:0000313" key="5">
    <source>
        <dbReference type="EMBL" id="MCP2311854.1"/>
    </source>
</evidence>
<keyword evidence="6" id="KW-1185">Reference proteome</keyword>
<evidence type="ECO:0000259" key="4">
    <source>
        <dbReference type="Pfam" id="PF05223"/>
    </source>
</evidence>
<dbReference type="Pfam" id="PF00905">
    <property type="entry name" value="Transpeptidase"/>
    <property type="match status" value="1"/>
</dbReference>
<dbReference type="RefSeq" id="WP_253800412.1">
    <property type="nucleotide sequence ID" value="NZ_BAAAUB010000080.1"/>
</dbReference>
<dbReference type="InterPro" id="IPR050515">
    <property type="entry name" value="Beta-lactam/transpept"/>
</dbReference>
<dbReference type="Pfam" id="PF05223">
    <property type="entry name" value="MecA_N"/>
    <property type="match status" value="1"/>
</dbReference>
<dbReference type="PANTHER" id="PTHR30627:SF24">
    <property type="entry name" value="PENICILLIN-BINDING PROTEIN 4B"/>
    <property type="match status" value="1"/>
</dbReference>
<evidence type="ECO:0008006" key="7">
    <source>
        <dbReference type="Google" id="ProtNLM"/>
    </source>
</evidence>
<evidence type="ECO:0000256" key="2">
    <source>
        <dbReference type="SAM" id="Phobius"/>
    </source>
</evidence>